<name>A0A4Q2D5M0_9AGAR</name>
<accession>A0A4Q2D5M0</accession>
<feature type="compositionally biased region" description="Acidic residues" evidence="1">
    <location>
        <begin position="222"/>
        <end position="243"/>
    </location>
</feature>
<evidence type="ECO:0000313" key="2">
    <source>
        <dbReference type="EMBL" id="RXW14459.1"/>
    </source>
</evidence>
<gene>
    <name evidence="2" type="ORF">EST38_g11399</name>
</gene>
<dbReference type="Proteomes" id="UP000290288">
    <property type="component" value="Unassembled WGS sequence"/>
</dbReference>
<feature type="compositionally biased region" description="Basic and acidic residues" evidence="1">
    <location>
        <begin position="244"/>
        <end position="253"/>
    </location>
</feature>
<dbReference type="STRING" id="2316362.A0A4Q2D5M0"/>
<evidence type="ECO:0000313" key="3">
    <source>
        <dbReference type="Proteomes" id="UP000290288"/>
    </source>
</evidence>
<feature type="region of interest" description="Disordered" evidence="1">
    <location>
        <begin position="221"/>
        <end position="266"/>
    </location>
</feature>
<sequence>MADSNPEATSESTKTEQGGGARKSRQKSKLDAIAEDEEGYETVDQQYPSNPESEEDEDKGEQDPVAGEGSQTREGGGSAEGGSTGGSTNPENTQQGSYGGSQKPPRKKIRLEQASASIYASQMQQLQLSLHERQRNFEERAFAAFDTERQERSAQHEAMMKAIKDAFSSPLPAAIGGGAASKKKRSDYLTDLKDELKENPNKSRFRRYLRHYVRNILLDLASPEDVDEDEDEGEDDDEEDGEEGREGERKEMDGVGNKNEQPLGELLQGKFPPLTAKEWKNYQKKSSDAPIITVKDFRFDFSKALSHEFNQDALYVASAGFKDKLKTNAYGNGHKNGPLGKGFLELSYIEACMRDHFKHLQRTYKEAGEENAEQVREARLRKQAVRTRKTTLYQHRIHVVEVDPEFMVHKNLVTLAGKNSMSDEESDVEVFDGEERECLRMVMPAWRSEAFEALYQEVDGRYKEMTRTVLGKRRKPAGSSARPRTRKQRKVTEDLPPPAGLWRNCFSEDWLNRKRAWELSMLKVVDSDYDFEVHKRDAGVSA</sequence>
<dbReference type="EMBL" id="SDEE01000699">
    <property type="protein sequence ID" value="RXW14459.1"/>
    <property type="molecule type" value="Genomic_DNA"/>
</dbReference>
<reference evidence="2 3" key="1">
    <citation type="submission" date="2019-01" db="EMBL/GenBank/DDBJ databases">
        <title>Draft genome sequence of Psathyrella aberdarensis IHI B618.</title>
        <authorList>
            <person name="Buettner E."/>
            <person name="Kellner H."/>
        </authorList>
    </citation>
    <scope>NUCLEOTIDE SEQUENCE [LARGE SCALE GENOMIC DNA]</scope>
    <source>
        <strain evidence="2 3">IHI B618</strain>
    </source>
</reference>
<comment type="caution">
    <text evidence="2">The sequence shown here is derived from an EMBL/GenBank/DDBJ whole genome shotgun (WGS) entry which is preliminary data.</text>
</comment>
<feature type="compositionally biased region" description="Polar residues" evidence="1">
    <location>
        <begin position="1"/>
        <end position="16"/>
    </location>
</feature>
<dbReference type="OrthoDB" id="3224221at2759"/>
<feature type="region of interest" description="Disordered" evidence="1">
    <location>
        <begin position="1"/>
        <end position="114"/>
    </location>
</feature>
<proteinExistence type="predicted"/>
<organism evidence="2 3">
    <name type="scientific">Candolleomyces aberdarensis</name>
    <dbReference type="NCBI Taxonomy" id="2316362"/>
    <lineage>
        <taxon>Eukaryota</taxon>
        <taxon>Fungi</taxon>
        <taxon>Dikarya</taxon>
        <taxon>Basidiomycota</taxon>
        <taxon>Agaricomycotina</taxon>
        <taxon>Agaricomycetes</taxon>
        <taxon>Agaricomycetidae</taxon>
        <taxon>Agaricales</taxon>
        <taxon>Agaricineae</taxon>
        <taxon>Psathyrellaceae</taxon>
        <taxon>Candolleomyces</taxon>
    </lineage>
</organism>
<feature type="region of interest" description="Disordered" evidence="1">
    <location>
        <begin position="470"/>
        <end position="496"/>
    </location>
</feature>
<protein>
    <submittedName>
        <fullName evidence="2">Uncharacterized protein</fullName>
    </submittedName>
</protein>
<evidence type="ECO:0000256" key="1">
    <source>
        <dbReference type="SAM" id="MobiDB-lite"/>
    </source>
</evidence>
<feature type="compositionally biased region" description="Gly residues" evidence="1">
    <location>
        <begin position="74"/>
        <end position="85"/>
    </location>
</feature>
<keyword evidence="3" id="KW-1185">Reference proteome</keyword>
<dbReference type="AlphaFoldDB" id="A0A4Q2D5M0"/>